<proteinExistence type="predicted"/>
<gene>
    <name evidence="2" type="ORF">METZ01_LOCUS25694</name>
</gene>
<dbReference type="AlphaFoldDB" id="A0A381Q151"/>
<accession>A0A381Q151</accession>
<organism evidence="2">
    <name type="scientific">marine metagenome</name>
    <dbReference type="NCBI Taxonomy" id="408172"/>
    <lineage>
        <taxon>unclassified sequences</taxon>
        <taxon>metagenomes</taxon>
        <taxon>ecological metagenomes</taxon>
    </lineage>
</organism>
<dbReference type="EMBL" id="UINC01001160">
    <property type="protein sequence ID" value="SUZ72840.1"/>
    <property type="molecule type" value="Genomic_DNA"/>
</dbReference>
<evidence type="ECO:0000256" key="1">
    <source>
        <dbReference type="SAM" id="MobiDB-lite"/>
    </source>
</evidence>
<feature type="compositionally biased region" description="Basic and acidic residues" evidence="1">
    <location>
        <begin position="84"/>
        <end position="108"/>
    </location>
</feature>
<feature type="non-terminal residue" evidence="2">
    <location>
        <position position="1"/>
    </location>
</feature>
<sequence>VSLVARHLEANGIPTLIIGSAIDVVQHCGVPRYLHSDFPLGNPCGKPYDKDMQRGIIGQGIDMFRTATKPNTSERTPYEWGENNWRDDYSRVDDNNREELSLRGEKRRMQQQAEKAAGVSRSSMIADG</sequence>
<feature type="region of interest" description="Disordered" evidence="1">
    <location>
        <begin position="67"/>
        <end position="128"/>
    </location>
</feature>
<evidence type="ECO:0000313" key="2">
    <source>
        <dbReference type="EMBL" id="SUZ72840.1"/>
    </source>
</evidence>
<reference evidence="2" key="1">
    <citation type="submission" date="2018-05" db="EMBL/GenBank/DDBJ databases">
        <authorList>
            <person name="Lanie J.A."/>
            <person name="Ng W.-L."/>
            <person name="Kazmierczak K.M."/>
            <person name="Andrzejewski T.M."/>
            <person name="Davidsen T.M."/>
            <person name="Wayne K.J."/>
            <person name="Tettelin H."/>
            <person name="Glass J.I."/>
            <person name="Rusch D."/>
            <person name="Podicherti R."/>
            <person name="Tsui H.-C.T."/>
            <person name="Winkler M.E."/>
        </authorList>
    </citation>
    <scope>NUCLEOTIDE SEQUENCE</scope>
</reference>
<protein>
    <submittedName>
        <fullName evidence="2">Uncharacterized protein</fullName>
    </submittedName>
</protein>
<name>A0A381Q151_9ZZZZ</name>